<dbReference type="InterPro" id="IPR038266">
    <property type="entry name" value="NapC/NirT_cytc_sf"/>
</dbReference>
<reference evidence="15 16" key="1">
    <citation type="submission" date="2019-02" db="EMBL/GenBank/DDBJ databases">
        <title>Deep-cultivation of Planctomycetes and their phenomic and genomic characterization uncovers novel biology.</title>
        <authorList>
            <person name="Wiegand S."/>
            <person name="Jogler M."/>
            <person name="Boedeker C."/>
            <person name="Pinto D."/>
            <person name="Vollmers J."/>
            <person name="Rivas-Marin E."/>
            <person name="Kohn T."/>
            <person name="Peeters S.H."/>
            <person name="Heuer A."/>
            <person name="Rast P."/>
            <person name="Oberbeckmann S."/>
            <person name="Bunk B."/>
            <person name="Jeske O."/>
            <person name="Meyerdierks A."/>
            <person name="Storesund J.E."/>
            <person name="Kallscheuer N."/>
            <person name="Luecker S."/>
            <person name="Lage O.M."/>
            <person name="Pohl T."/>
            <person name="Merkel B.J."/>
            <person name="Hornburger P."/>
            <person name="Mueller R.-W."/>
            <person name="Bruemmer F."/>
            <person name="Labrenz M."/>
            <person name="Spormann A.M."/>
            <person name="Op den Camp H."/>
            <person name="Overmann J."/>
            <person name="Amann R."/>
            <person name="Jetten M.S.M."/>
            <person name="Mascher T."/>
            <person name="Medema M.H."/>
            <person name="Devos D.P."/>
            <person name="Kaster A.-K."/>
            <person name="Ovreas L."/>
            <person name="Rohde M."/>
            <person name="Galperin M.Y."/>
            <person name="Jogler C."/>
        </authorList>
    </citation>
    <scope>NUCLEOTIDE SEQUENCE [LARGE SCALE GENOMIC DNA]</scope>
    <source>
        <strain evidence="15 16">SV_7m_r</strain>
    </source>
</reference>
<feature type="region of interest" description="Disordered" evidence="12">
    <location>
        <begin position="1"/>
        <end position="31"/>
    </location>
</feature>
<evidence type="ECO:0000256" key="10">
    <source>
        <dbReference type="ARBA" id="ARBA00023004"/>
    </source>
</evidence>
<dbReference type="GO" id="GO:0022900">
    <property type="term" value="P:electron transport chain"/>
    <property type="evidence" value="ECO:0007669"/>
    <property type="project" value="InterPro"/>
</dbReference>
<dbReference type="PANTHER" id="PTHR30333">
    <property type="entry name" value="CYTOCHROME C-TYPE PROTEIN"/>
    <property type="match status" value="1"/>
</dbReference>
<dbReference type="RefSeq" id="WP_145275838.1">
    <property type="nucleotide sequence ID" value="NZ_CP036272.1"/>
</dbReference>
<accession>A0A517T023</accession>
<evidence type="ECO:0000313" key="15">
    <source>
        <dbReference type="EMBL" id="QDT61641.1"/>
    </source>
</evidence>
<evidence type="ECO:0000256" key="4">
    <source>
        <dbReference type="ARBA" id="ARBA00022475"/>
    </source>
</evidence>
<protein>
    <submittedName>
        <fullName evidence="15">Cytochrome c-type protein NrfH</fullName>
    </submittedName>
</protein>
<keyword evidence="9 13" id="KW-1133">Transmembrane helix</keyword>
<evidence type="ECO:0000259" key="14">
    <source>
        <dbReference type="Pfam" id="PF03264"/>
    </source>
</evidence>
<feature type="transmembrane region" description="Helical" evidence="13">
    <location>
        <begin position="41"/>
        <end position="61"/>
    </location>
</feature>
<dbReference type="Proteomes" id="UP000315003">
    <property type="component" value="Chromosome"/>
</dbReference>
<dbReference type="InterPro" id="IPR017571">
    <property type="entry name" value="NrfH"/>
</dbReference>
<dbReference type="GO" id="GO:0005886">
    <property type="term" value="C:plasma membrane"/>
    <property type="evidence" value="ECO:0007669"/>
    <property type="project" value="UniProtKB-SubCell"/>
</dbReference>
<dbReference type="InterPro" id="IPR005126">
    <property type="entry name" value="NapC/NirT_cyt_c_N"/>
</dbReference>
<dbReference type="InterPro" id="IPR036280">
    <property type="entry name" value="Multihaem_cyt_sf"/>
</dbReference>
<evidence type="ECO:0000313" key="16">
    <source>
        <dbReference type="Proteomes" id="UP000315003"/>
    </source>
</evidence>
<keyword evidence="16" id="KW-1185">Reference proteome</keyword>
<evidence type="ECO:0000256" key="11">
    <source>
        <dbReference type="ARBA" id="ARBA00023136"/>
    </source>
</evidence>
<dbReference type="GO" id="GO:0009061">
    <property type="term" value="P:anaerobic respiration"/>
    <property type="evidence" value="ECO:0007669"/>
    <property type="project" value="TreeGrafter"/>
</dbReference>
<keyword evidence="4" id="KW-1003">Cell membrane</keyword>
<dbReference type="AlphaFoldDB" id="A0A517T023"/>
<dbReference type="OrthoDB" id="9791652at2"/>
<evidence type="ECO:0000256" key="2">
    <source>
        <dbReference type="ARBA" id="ARBA00007395"/>
    </source>
</evidence>
<sequence>MTASAENQPSDNEPSSLENPPTTNHNGSAGKNRRGIGRAMICLSIATGVFVGLGVYTFVYAKGASYLSNDPKSCVNCHVMNDAMDCWQHSSHHAVTVCNDCHMPHDFIGKWVTKADNGLFHSIAFTTGDYPDNLRIKDRNLRIVQQACLHCHERFVENMHPVVAGGDLQSCMHCHQEVGHALHP</sequence>
<keyword evidence="3" id="KW-0813">Transport</keyword>
<keyword evidence="8" id="KW-0249">Electron transport</keyword>
<gene>
    <name evidence="15" type="primary">nrfH</name>
    <name evidence="15" type="ORF">SV7mr_41800</name>
</gene>
<evidence type="ECO:0000256" key="9">
    <source>
        <dbReference type="ARBA" id="ARBA00022989"/>
    </source>
</evidence>
<feature type="compositionally biased region" description="Polar residues" evidence="12">
    <location>
        <begin position="1"/>
        <end position="29"/>
    </location>
</feature>
<dbReference type="Pfam" id="PF03264">
    <property type="entry name" value="Cytochrom_NNT"/>
    <property type="match status" value="1"/>
</dbReference>
<dbReference type="NCBIfam" id="TIGR03153">
    <property type="entry name" value="cytochr_NrfH"/>
    <property type="match status" value="1"/>
</dbReference>
<dbReference type="InterPro" id="IPR051174">
    <property type="entry name" value="Cytochrome_c-type_ET"/>
</dbReference>
<dbReference type="GO" id="GO:0046872">
    <property type="term" value="F:metal ion binding"/>
    <property type="evidence" value="ECO:0007669"/>
    <property type="project" value="UniProtKB-KW"/>
</dbReference>
<feature type="domain" description="NapC/NirT cytochrome c N-terminal" evidence="14">
    <location>
        <begin position="45"/>
        <end position="182"/>
    </location>
</feature>
<evidence type="ECO:0000256" key="8">
    <source>
        <dbReference type="ARBA" id="ARBA00022982"/>
    </source>
</evidence>
<dbReference type="Gene3D" id="1.10.3820.10">
    <property type="entry name" value="Di-heme elbow motif domain"/>
    <property type="match status" value="1"/>
</dbReference>
<dbReference type="SUPFAM" id="SSF48695">
    <property type="entry name" value="Multiheme cytochromes"/>
    <property type="match status" value="1"/>
</dbReference>
<evidence type="ECO:0000256" key="1">
    <source>
        <dbReference type="ARBA" id="ARBA00004236"/>
    </source>
</evidence>
<keyword evidence="6 13" id="KW-0812">Transmembrane</keyword>
<keyword evidence="10" id="KW-0408">Iron</keyword>
<evidence type="ECO:0000256" key="3">
    <source>
        <dbReference type="ARBA" id="ARBA00022448"/>
    </source>
</evidence>
<dbReference type="PANTHER" id="PTHR30333:SF1">
    <property type="entry name" value="CYTOCHROME C-TYPE PROTEIN NAPC"/>
    <property type="match status" value="1"/>
</dbReference>
<comment type="subcellular location">
    <subcellularLocation>
        <location evidence="1">Cell membrane</location>
    </subcellularLocation>
</comment>
<keyword evidence="5" id="KW-0349">Heme</keyword>
<evidence type="ECO:0000256" key="5">
    <source>
        <dbReference type="ARBA" id="ARBA00022617"/>
    </source>
</evidence>
<evidence type="ECO:0000256" key="12">
    <source>
        <dbReference type="SAM" id="MobiDB-lite"/>
    </source>
</evidence>
<dbReference type="EMBL" id="CP036272">
    <property type="protein sequence ID" value="QDT61641.1"/>
    <property type="molecule type" value="Genomic_DNA"/>
</dbReference>
<evidence type="ECO:0000256" key="13">
    <source>
        <dbReference type="SAM" id="Phobius"/>
    </source>
</evidence>
<name>A0A517T023_9BACT</name>
<keyword evidence="7" id="KW-0479">Metal-binding</keyword>
<proteinExistence type="inferred from homology"/>
<evidence type="ECO:0000256" key="6">
    <source>
        <dbReference type="ARBA" id="ARBA00022692"/>
    </source>
</evidence>
<keyword evidence="11 13" id="KW-0472">Membrane</keyword>
<organism evidence="15 16">
    <name type="scientific">Stieleria bergensis</name>
    <dbReference type="NCBI Taxonomy" id="2528025"/>
    <lineage>
        <taxon>Bacteria</taxon>
        <taxon>Pseudomonadati</taxon>
        <taxon>Planctomycetota</taxon>
        <taxon>Planctomycetia</taxon>
        <taxon>Pirellulales</taxon>
        <taxon>Pirellulaceae</taxon>
        <taxon>Stieleria</taxon>
    </lineage>
</organism>
<comment type="similarity">
    <text evidence="2">Belongs to the NapC/NirT/NrfH family.</text>
</comment>
<dbReference type="GO" id="GO:0009055">
    <property type="term" value="F:electron transfer activity"/>
    <property type="evidence" value="ECO:0007669"/>
    <property type="project" value="TreeGrafter"/>
</dbReference>
<evidence type="ECO:0000256" key="7">
    <source>
        <dbReference type="ARBA" id="ARBA00022723"/>
    </source>
</evidence>